<comment type="caution">
    <text evidence="3">The sequence shown here is derived from an EMBL/GenBank/DDBJ whole genome shotgun (WGS) entry which is preliminary data.</text>
</comment>
<evidence type="ECO:0000256" key="1">
    <source>
        <dbReference type="SAM" id="MobiDB-lite"/>
    </source>
</evidence>
<organism evidence="3 4">
    <name type="scientific">Serendipita indica (strain DSM 11827)</name>
    <name type="common">Root endophyte fungus</name>
    <name type="synonym">Piriformospora indica</name>
    <dbReference type="NCBI Taxonomy" id="1109443"/>
    <lineage>
        <taxon>Eukaryota</taxon>
        <taxon>Fungi</taxon>
        <taxon>Dikarya</taxon>
        <taxon>Basidiomycota</taxon>
        <taxon>Agaricomycotina</taxon>
        <taxon>Agaricomycetes</taxon>
        <taxon>Sebacinales</taxon>
        <taxon>Serendipitaceae</taxon>
        <taxon>Serendipita</taxon>
    </lineage>
</organism>
<dbReference type="HOGENOM" id="CLU_562732_0_0_1"/>
<dbReference type="AlphaFoldDB" id="G4T604"/>
<dbReference type="Pfam" id="PF00638">
    <property type="entry name" value="Ran_BP1"/>
    <property type="match status" value="1"/>
</dbReference>
<name>G4T604_SERID</name>
<dbReference type="OrthoDB" id="185618at2759"/>
<accession>G4T604</accession>
<reference evidence="3 4" key="1">
    <citation type="journal article" date="2011" name="PLoS Pathog.">
        <title>Endophytic Life Strategies Decoded by Genome and Transcriptome Analyses of the Mutualistic Root Symbiont Piriformospora indica.</title>
        <authorList>
            <person name="Zuccaro A."/>
            <person name="Lahrmann U."/>
            <person name="Guldener U."/>
            <person name="Langen G."/>
            <person name="Pfiffi S."/>
            <person name="Biedenkopf D."/>
            <person name="Wong P."/>
            <person name="Samans B."/>
            <person name="Grimm C."/>
            <person name="Basiewicz M."/>
            <person name="Murat C."/>
            <person name="Martin F."/>
            <person name="Kogel K.H."/>
        </authorList>
    </citation>
    <scope>NUCLEOTIDE SEQUENCE [LARGE SCALE GENOMIC DNA]</scope>
    <source>
        <strain evidence="3 4">DSM 11827</strain>
    </source>
</reference>
<dbReference type="SMART" id="SM00160">
    <property type="entry name" value="RanBD"/>
    <property type="match status" value="1"/>
</dbReference>
<feature type="compositionally biased region" description="Low complexity" evidence="1">
    <location>
        <begin position="201"/>
        <end position="219"/>
    </location>
</feature>
<gene>
    <name evidence="3" type="ORF">PIIN_00393</name>
</gene>
<dbReference type="SUPFAM" id="SSF50729">
    <property type="entry name" value="PH domain-like"/>
    <property type="match status" value="1"/>
</dbReference>
<feature type="domain" description="RanBD1" evidence="2">
    <location>
        <begin position="352"/>
        <end position="428"/>
    </location>
</feature>
<feature type="region of interest" description="Disordered" evidence="1">
    <location>
        <begin position="179"/>
        <end position="350"/>
    </location>
</feature>
<dbReference type="Proteomes" id="UP000007148">
    <property type="component" value="Unassembled WGS sequence"/>
</dbReference>
<dbReference type="PROSITE" id="PS50196">
    <property type="entry name" value="RANBD1"/>
    <property type="match status" value="1"/>
</dbReference>
<keyword evidence="4" id="KW-1185">Reference proteome</keyword>
<feature type="region of interest" description="Disordered" evidence="1">
    <location>
        <begin position="1"/>
        <end position="165"/>
    </location>
</feature>
<dbReference type="EMBL" id="CAFZ01000005">
    <property type="protein sequence ID" value="CCA66713.1"/>
    <property type="molecule type" value="Genomic_DNA"/>
</dbReference>
<dbReference type="InterPro" id="IPR000156">
    <property type="entry name" value="Ran_bind_dom"/>
</dbReference>
<dbReference type="OMA" id="SARIGMY"/>
<feature type="compositionally biased region" description="Basic and acidic residues" evidence="1">
    <location>
        <begin position="89"/>
        <end position="102"/>
    </location>
</feature>
<feature type="compositionally biased region" description="Basic and acidic residues" evidence="1">
    <location>
        <begin position="330"/>
        <end position="350"/>
    </location>
</feature>
<feature type="compositionally biased region" description="Polar residues" evidence="1">
    <location>
        <begin position="239"/>
        <end position="260"/>
    </location>
</feature>
<protein>
    <recommendedName>
        <fullName evidence="2">RanBD1 domain-containing protein</fullName>
    </recommendedName>
</protein>
<evidence type="ECO:0000313" key="3">
    <source>
        <dbReference type="EMBL" id="CCA66713.1"/>
    </source>
</evidence>
<sequence>MSGGPVDSDVLRELAQTPDTPASQPEKDASQPKEVVPVTTSPKDKVGESGNTNEESQGIEADTDEPPAIVDTEMSQPFRRRPNGLKRIVNLDRPIELDQDYNRKRKASEKLAGSPFSSPAAKRAKEDVSTKPTIEEEERSDLNITKPPSTPATAASSPAKPKGFSAFASAASPFASVTRTENAPFGGGTRPSTLFGGSNAPIFKSPFPVVSPFSTPKSSGTTSPFKSNTEDTDPAQGLAKSTTPFPQSGSPSFGTPSSAGVSGAPKAVFGRSSGFGMATSPSPTPSAVGPTRRAKSPRPQAFGAYGATAARFAAPSGKIRAKNQVNSENGDTKESDGGTSGEEKGDEDKAKRFSEILAATGSDAEVSDAEKMVFTEQETMTGEEDEMNIFHARGKLYEMESGSWKERGPGLFKLNVNKETGKSARIGMYQPSAQGMVFSAGHDPRYITFTILDEKLQPKSHLLRFPSAKHAQDLLDRVQVHIPQT</sequence>
<feature type="compositionally biased region" description="Low complexity" evidence="1">
    <location>
        <begin position="145"/>
        <end position="165"/>
    </location>
</feature>
<evidence type="ECO:0000259" key="2">
    <source>
        <dbReference type="PROSITE" id="PS50196"/>
    </source>
</evidence>
<dbReference type="InParanoid" id="G4T604"/>
<dbReference type="eggNOG" id="KOG0866">
    <property type="taxonomic scope" value="Eukaryota"/>
</dbReference>
<dbReference type="InterPro" id="IPR011993">
    <property type="entry name" value="PH-like_dom_sf"/>
</dbReference>
<dbReference type="Gene3D" id="2.30.29.30">
    <property type="entry name" value="Pleckstrin-homology domain (PH domain)/Phosphotyrosine-binding domain (PTB)"/>
    <property type="match status" value="1"/>
</dbReference>
<evidence type="ECO:0000313" key="4">
    <source>
        <dbReference type="Proteomes" id="UP000007148"/>
    </source>
</evidence>
<feature type="compositionally biased region" description="Low complexity" evidence="1">
    <location>
        <begin position="301"/>
        <end position="314"/>
    </location>
</feature>
<proteinExistence type="predicted"/>
<dbReference type="STRING" id="1109443.G4T604"/>